<evidence type="ECO:0000313" key="2">
    <source>
        <dbReference type="EMBL" id="MFC5346282.1"/>
    </source>
</evidence>
<protein>
    <submittedName>
        <fullName evidence="2">Uncharacterized protein</fullName>
    </submittedName>
</protein>
<gene>
    <name evidence="2" type="ORF">ACFPIE_20390</name>
</gene>
<name>A0ABW0FXB8_9CAUL</name>
<proteinExistence type="predicted"/>
<dbReference type="RefSeq" id="WP_374036796.1">
    <property type="nucleotide sequence ID" value="NZ_CP169082.1"/>
</dbReference>
<keyword evidence="3" id="KW-1185">Reference proteome</keyword>
<feature type="compositionally biased region" description="Basic and acidic residues" evidence="1">
    <location>
        <begin position="49"/>
        <end position="62"/>
    </location>
</feature>
<feature type="region of interest" description="Disordered" evidence="1">
    <location>
        <begin position="25"/>
        <end position="62"/>
    </location>
</feature>
<organism evidence="2 3">
    <name type="scientific">Brevundimonas staleyi</name>
    <dbReference type="NCBI Taxonomy" id="74326"/>
    <lineage>
        <taxon>Bacteria</taxon>
        <taxon>Pseudomonadati</taxon>
        <taxon>Pseudomonadota</taxon>
        <taxon>Alphaproteobacteria</taxon>
        <taxon>Caulobacterales</taxon>
        <taxon>Caulobacteraceae</taxon>
        <taxon>Brevundimonas</taxon>
    </lineage>
</organism>
<evidence type="ECO:0000313" key="3">
    <source>
        <dbReference type="Proteomes" id="UP001596152"/>
    </source>
</evidence>
<accession>A0ABW0FXB8</accession>
<reference evidence="3" key="1">
    <citation type="journal article" date="2019" name="Int. J. Syst. Evol. Microbiol.">
        <title>The Global Catalogue of Microorganisms (GCM) 10K type strain sequencing project: providing services to taxonomists for standard genome sequencing and annotation.</title>
        <authorList>
            <consortium name="The Broad Institute Genomics Platform"/>
            <consortium name="The Broad Institute Genome Sequencing Center for Infectious Disease"/>
            <person name="Wu L."/>
            <person name="Ma J."/>
        </authorList>
    </citation>
    <scope>NUCLEOTIDE SEQUENCE [LARGE SCALE GENOMIC DNA]</scope>
    <source>
        <strain evidence="3">JCM 12125</strain>
    </source>
</reference>
<sequence length="62" mass="6777">MMSVPRAWVELIVQAGIDLLDAADAGTEDLEPEDGEPDGEDEIVSEDDGLVRHWTDRVGRQG</sequence>
<dbReference type="Proteomes" id="UP001596152">
    <property type="component" value="Unassembled WGS sequence"/>
</dbReference>
<feature type="compositionally biased region" description="Acidic residues" evidence="1">
    <location>
        <begin position="26"/>
        <end position="48"/>
    </location>
</feature>
<dbReference type="EMBL" id="JBHSLF010000056">
    <property type="protein sequence ID" value="MFC5346282.1"/>
    <property type="molecule type" value="Genomic_DNA"/>
</dbReference>
<evidence type="ECO:0000256" key="1">
    <source>
        <dbReference type="SAM" id="MobiDB-lite"/>
    </source>
</evidence>
<comment type="caution">
    <text evidence="2">The sequence shown here is derived from an EMBL/GenBank/DDBJ whole genome shotgun (WGS) entry which is preliminary data.</text>
</comment>